<dbReference type="PANTHER" id="PTHR21485:SF6">
    <property type="entry name" value="N-ACYLNEURAMINATE CYTIDYLYLTRANSFERASE-RELATED"/>
    <property type="match status" value="1"/>
</dbReference>
<dbReference type="InterPro" id="IPR023214">
    <property type="entry name" value="HAD_sf"/>
</dbReference>
<gene>
    <name evidence="12" type="primary">kdsC_5</name>
    <name evidence="12" type="ORF">SDC9_22551</name>
</gene>
<dbReference type="GO" id="GO:0019143">
    <property type="term" value="F:3-deoxy-manno-octulosonate-8-phosphatase activity"/>
    <property type="evidence" value="ECO:0007669"/>
    <property type="project" value="UniProtKB-EC"/>
</dbReference>
<sequence length="181" mass="19705">MTNPNINFQDIKMLVLDVDGVLTDGGIIIGHKGELCKRFDAKDGLGITLALRNDLKIALITGRHSEILLRRAKELGITLVCERVTDKKAALEQLVKENNLELEQVAFMGDDLNDLPAMGIAGLALAPFNAAIDVKKIAHYITQNAGGFGAVREIIEIILRSQGLWDKIVADYTAKGQGDNQ</sequence>
<dbReference type="NCBIfam" id="TIGR01670">
    <property type="entry name" value="KdsC-phosphatas"/>
    <property type="match status" value="1"/>
</dbReference>
<dbReference type="SFLD" id="SFLDS00003">
    <property type="entry name" value="Haloacid_Dehalogenase"/>
    <property type="match status" value="1"/>
</dbReference>
<protein>
    <recommendedName>
        <fullName evidence="6">3-deoxy-D-manno-octulosonate 8-phosphate phosphatase KdsC</fullName>
        <ecNumber evidence="5">3.1.3.45</ecNumber>
    </recommendedName>
    <alternativeName>
        <fullName evidence="11">KDO 8-P phosphatase</fullName>
    </alternativeName>
</protein>
<dbReference type="SFLD" id="SFLDG01138">
    <property type="entry name" value="C1.6.2:_Deoxy-d-mannose-octulo"/>
    <property type="match status" value="1"/>
</dbReference>
<dbReference type="PANTHER" id="PTHR21485">
    <property type="entry name" value="HAD SUPERFAMILY MEMBERS CMAS AND KDSC"/>
    <property type="match status" value="1"/>
</dbReference>
<keyword evidence="8 12" id="KW-0378">Hydrolase</keyword>
<organism evidence="12">
    <name type="scientific">bioreactor metagenome</name>
    <dbReference type="NCBI Taxonomy" id="1076179"/>
    <lineage>
        <taxon>unclassified sequences</taxon>
        <taxon>metagenomes</taxon>
        <taxon>ecological metagenomes</taxon>
    </lineage>
</organism>
<evidence type="ECO:0000256" key="11">
    <source>
        <dbReference type="ARBA" id="ARBA00031051"/>
    </source>
</evidence>
<dbReference type="EC" id="3.1.3.45" evidence="5"/>
<comment type="similarity">
    <text evidence="3">Belongs to the KdsC family.</text>
</comment>
<dbReference type="InterPro" id="IPR036412">
    <property type="entry name" value="HAD-like_sf"/>
</dbReference>
<evidence type="ECO:0000313" key="12">
    <source>
        <dbReference type="EMBL" id="MPL76705.1"/>
    </source>
</evidence>
<evidence type="ECO:0000256" key="10">
    <source>
        <dbReference type="ARBA" id="ARBA00022985"/>
    </source>
</evidence>
<evidence type="ECO:0000256" key="4">
    <source>
        <dbReference type="ARBA" id="ARBA00011881"/>
    </source>
</evidence>
<keyword evidence="7" id="KW-0479">Metal-binding</keyword>
<dbReference type="GO" id="GO:0046872">
    <property type="term" value="F:metal ion binding"/>
    <property type="evidence" value="ECO:0007669"/>
    <property type="project" value="UniProtKB-KW"/>
</dbReference>
<name>A0A644UCK1_9ZZZZ</name>
<dbReference type="InterPro" id="IPR010023">
    <property type="entry name" value="KdsC_fam"/>
</dbReference>
<evidence type="ECO:0000256" key="1">
    <source>
        <dbReference type="ARBA" id="ARBA00000898"/>
    </source>
</evidence>
<dbReference type="SFLD" id="SFLDG01136">
    <property type="entry name" value="C1.6:_Phosphoserine_Phosphatas"/>
    <property type="match status" value="1"/>
</dbReference>
<evidence type="ECO:0000256" key="7">
    <source>
        <dbReference type="ARBA" id="ARBA00022723"/>
    </source>
</evidence>
<evidence type="ECO:0000256" key="5">
    <source>
        <dbReference type="ARBA" id="ARBA00013066"/>
    </source>
</evidence>
<dbReference type="FunFam" id="3.40.50.1000:FF:000029">
    <property type="entry name" value="3-deoxy-D-manno-octulosonate 8-phosphate phosphatase KdsC"/>
    <property type="match status" value="1"/>
</dbReference>
<comment type="catalytic activity">
    <reaction evidence="1">
        <text>3-deoxy-alpha-D-manno-2-octulosonate-8-phosphate + H2O = 3-deoxy-alpha-D-manno-oct-2-ulosonate + phosphate</text>
        <dbReference type="Rhea" id="RHEA:11500"/>
        <dbReference type="ChEBI" id="CHEBI:15377"/>
        <dbReference type="ChEBI" id="CHEBI:43474"/>
        <dbReference type="ChEBI" id="CHEBI:85985"/>
        <dbReference type="ChEBI" id="CHEBI:85986"/>
        <dbReference type="EC" id="3.1.3.45"/>
    </reaction>
</comment>
<dbReference type="PIRSF" id="PIRSF006118">
    <property type="entry name" value="KDO8-P_Ptase"/>
    <property type="match status" value="1"/>
</dbReference>
<accession>A0A644UCK1</accession>
<evidence type="ECO:0000256" key="6">
    <source>
        <dbReference type="ARBA" id="ARBA00020092"/>
    </source>
</evidence>
<keyword evidence="10" id="KW-0448">Lipopolysaccharide biosynthesis</keyword>
<dbReference type="CDD" id="cd01630">
    <property type="entry name" value="HAD_KDO-like"/>
    <property type="match status" value="1"/>
</dbReference>
<comment type="caution">
    <text evidence="12">The sequence shown here is derived from an EMBL/GenBank/DDBJ whole genome shotgun (WGS) entry which is preliminary data.</text>
</comment>
<dbReference type="GO" id="GO:0009103">
    <property type="term" value="P:lipopolysaccharide biosynthetic process"/>
    <property type="evidence" value="ECO:0007669"/>
    <property type="project" value="UniProtKB-KW"/>
</dbReference>
<keyword evidence="9" id="KW-0460">Magnesium</keyword>
<evidence type="ECO:0000256" key="2">
    <source>
        <dbReference type="ARBA" id="ARBA00001946"/>
    </source>
</evidence>
<comment type="subunit">
    <text evidence="4">Homotetramer.</text>
</comment>
<evidence type="ECO:0000256" key="3">
    <source>
        <dbReference type="ARBA" id="ARBA00005893"/>
    </source>
</evidence>
<dbReference type="Pfam" id="PF08282">
    <property type="entry name" value="Hydrolase_3"/>
    <property type="match status" value="1"/>
</dbReference>
<dbReference type="InterPro" id="IPR050793">
    <property type="entry name" value="CMP-NeuNAc_synthase"/>
</dbReference>
<evidence type="ECO:0000256" key="9">
    <source>
        <dbReference type="ARBA" id="ARBA00022842"/>
    </source>
</evidence>
<dbReference type="AlphaFoldDB" id="A0A644UCK1"/>
<reference evidence="12" key="1">
    <citation type="submission" date="2019-08" db="EMBL/GenBank/DDBJ databases">
        <authorList>
            <person name="Kucharzyk K."/>
            <person name="Murdoch R.W."/>
            <person name="Higgins S."/>
            <person name="Loffler F."/>
        </authorList>
    </citation>
    <scope>NUCLEOTIDE SEQUENCE</scope>
</reference>
<dbReference type="Gene3D" id="3.40.50.1000">
    <property type="entry name" value="HAD superfamily/HAD-like"/>
    <property type="match status" value="1"/>
</dbReference>
<dbReference type="GO" id="GO:0008781">
    <property type="term" value="F:N-acylneuraminate cytidylyltransferase activity"/>
    <property type="evidence" value="ECO:0007669"/>
    <property type="project" value="TreeGrafter"/>
</dbReference>
<dbReference type="SUPFAM" id="SSF56784">
    <property type="entry name" value="HAD-like"/>
    <property type="match status" value="1"/>
</dbReference>
<proteinExistence type="inferred from homology"/>
<dbReference type="EMBL" id="VSSQ01000099">
    <property type="protein sequence ID" value="MPL76705.1"/>
    <property type="molecule type" value="Genomic_DNA"/>
</dbReference>
<comment type="cofactor">
    <cofactor evidence="2">
        <name>Mg(2+)</name>
        <dbReference type="ChEBI" id="CHEBI:18420"/>
    </cofactor>
</comment>
<evidence type="ECO:0000256" key="8">
    <source>
        <dbReference type="ARBA" id="ARBA00022801"/>
    </source>
</evidence>